<dbReference type="eggNOG" id="arCOG04965">
    <property type="taxonomic scope" value="Archaea"/>
</dbReference>
<dbReference type="PANTHER" id="PTHR30213:SF0">
    <property type="entry name" value="UPF0761 MEMBRANE PROTEIN YIHY"/>
    <property type="match status" value="1"/>
</dbReference>
<evidence type="ECO:0000313" key="8">
    <source>
        <dbReference type="EMBL" id="ELZ24011.1"/>
    </source>
</evidence>
<accession>M0CLA8</accession>
<feature type="transmembrane region" description="Helical" evidence="7">
    <location>
        <begin position="34"/>
        <end position="56"/>
    </location>
</feature>
<keyword evidence="5 7" id="KW-0472">Membrane</keyword>
<keyword evidence="9" id="KW-1185">Reference proteome</keyword>
<dbReference type="Gene3D" id="1.20.5.1700">
    <property type="match status" value="1"/>
</dbReference>
<protein>
    <submittedName>
        <fullName evidence="8">Ribonuclease BN</fullName>
    </submittedName>
</protein>
<evidence type="ECO:0000256" key="7">
    <source>
        <dbReference type="SAM" id="Phobius"/>
    </source>
</evidence>
<gene>
    <name evidence="8" type="ORF">C476_04660</name>
</gene>
<dbReference type="CDD" id="cd14686">
    <property type="entry name" value="bZIP"/>
    <property type="match status" value="1"/>
</dbReference>
<evidence type="ECO:0000256" key="4">
    <source>
        <dbReference type="ARBA" id="ARBA00022989"/>
    </source>
</evidence>
<evidence type="ECO:0000256" key="5">
    <source>
        <dbReference type="ARBA" id="ARBA00023136"/>
    </source>
</evidence>
<dbReference type="Proteomes" id="UP000011615">
    <property type="component" value="Unassembled WGS sequence"/>
</dbReference>
<dbReference type="Pfam" id="PF03631">
    <property type="entry name" value="Virul_fac_BrkB"/>
    <property type="match status" value="1"/>
</dbReference>
<comment type="subcellular location">
    <subcellularLocation>
        <location evidence="1">Cell membrane</location>
        <topology evidence="1">Multi-pass membrane protein</topology>
    </subcellularLocation>
</comment>
<evidence type="ECO:0000256" key="2">
    <source>
        <dbReference type="ARBA" id="ARBA00022475"/>
    </source>
</evidence>
<feature type="transmembrane region" description="Helical" evidence="7">
    <location>
        <begin position="166"/>
        <end position="187"/>
    </location>
</feature>
<keyword evidence="2" id="KW-1003">Cell membrane</keyword>
<feature type="transmembrane region" description="Helical" evidence="7">
    <location>
        <begin position="137"/>
        <end position="160"/>
    </location>
</feature>
<feature type="transmembrane region" description="Helical" evidence="7">
    <location>
        <begin position="233"/>
        <end position="256"/>
    </location>
</feature>
<keyword evidence="6" id="KW-0175">Coiled coil</keyword>
<dbReference type="PANTHER" id="PTHR30213">
    <property type="entry name" value="INNER MEMBRANE PROTEIN YHJD"/>
    <property type="match status" value="1"/>
</dbReference>
<evidence type="ECO:0000256" key="3">
    <source>
        <dbReference type="ARBA" id="ARBA00022692"/>
    </source>
</evidence>
<name>M0CLA8_9EURY</name>
<dbReference type="PATRIC" id="fig|1230457.4.peg.935"/>
<reference evidence="8 9" key="1">
    <citation type="journal article" date="2014" name="PLoS Genet.">
        <title>Phylogenetically driven sequencing of extremely halophilic archaea reveals strategies for static and dynamic osmo-response.</title>
        <authorList>
            <person name="Becker E.A."/>
            <person name="Seitzer P.M."/>
            <person name="Tritt A."/>
            <person name="Larsen D."/>
            <person name="Krusor M."/>
            <person name="Yao A.I."/>
            <person name="Wu D."/>
            <person name="Madern D."/>
            <person name="Eisen J.A."/>
            <person name="Darling A.E."/>
            <person name="Facciotti M.T."/>
        </authorList>
    </citation>
    <scope>NUCLEOTIDE SEQUENCE [LARGE SCALE GENOMIC DNA]</scope>
    <source>
        <strain evidence="8 9">JCM 13563</strain>
    </source>
</reference>
<organism evidence="8 9">
    <name type="scientific">Natrinema limicola JCM 13563</name>
    <dbReference type="NCBI Taxonomy" id="1230457"/>
    <lineage>
        <taxon>Archaea</taxon>
        <taxon>Methanobacteriati</taxon>
        <taxon>Methanobacteriota</taxon>
        <taxon>Stenosarchaea group</taxon>
        <taxon>Halobacteria</taxon>
        <taxon>Halobacteriales</taxon>
        <taxon>Natrialbaceae</taxon>
        <taxon>Natrinema</taxon>
    </lineage>
</organism>
<keyword evidence="3 7" id="KW-0812">Transmembrane</keyword>
<feature type="coiled-coil region" evidence="6">
    <location>
        <begin position="291"/>
        <end position="363"/>
    </location>
</feature>
<sequence>MEGMDRNAREVVPFAKSVVTGIQEKNVTFMAASIAYQAFVSLIPLLVLLFFLVSFVGNEGLATQVSSMTEGVLPESGQVILEQGIEGSTGSVGTSIIGLIALVWGSLKIFRGLDTAFSEIYTSTAENSLIDQVRDGAVVFGAIIVALIAAAATTVVFAFFPDSLFIGLLNPLLLVIGLMIAFLPMFYFFPDIDLSIREVLPGVIVAAVGWAALQSLFQVYVAMSSSSDSAGPIGAILLLLTWLYFGGLILLVGAVVNATHSGHIEIESDDAATDTASLEGIPADDDRTSFVDSADRDRERLERELAELRHERDQLRNDRSAQRSRRYRLEDQVDTLETRLDELEAANRDLETENERLRRERSARQGSSWRQRLRGVLTDVRTLNIGVFKTQRE</sequence>
<dbReference type="NCBIfam" id="TIGR00765">
    <property type="entry name" value="yihY_not_rbn"/>
    <property type="match status" value="1"/>
</dbReference>
<dbReference type="eggNOG" id="arCOG00379">
    <property type="taxonomic scope" value="Archaea"/>
</dbReference>
<proteinExistence type="predicted"/>
<dbReference type="InterPro" id="IPR017039">
    <property type="entry name" value="Virul_fac_BrkB"/>
</dbReference>
<feature type="transmembrane region" description="Helical" evidence="7">
    <location>
        <begin position="199"/>
        <end position="221"/>
    </location>
</feature>
<dbReference type="EMBL" id="AOIT01000021">
    <property type="protein sequence ID" value="ELZ24011.1"/>
    <property type="molecule type" value="Genomic_DNA"/>
</dbReference>
<evidence type="ECO:0000313" key="9">
    <source>
        <dbReference type="Proteomes" id="UP000011615"/>
    </source>
</evidence>
<comment type="caution">
    <text evidence="8">The sequence shown here is derived from an EMBL/GenBank/DDBJ whole genome shotgun (WGS) entry which is preliminary data.</text>
</comment>
<keyword evidence="4 7" id="KW-1133">Transmembrane helix</keyword>
<evidence type="ECO:0000256" key="6">
    <source>
        <dbReference type="SAM" id="Coils"/>
    </source>
</evidence>
<dbReference type="AlphaFoldDB" id="M0CLA8"/>
<dbReference type="GO" id="GO:0005886">
    <property type="term" value="C:plasma membrane"/>
    <property type="evidence" value="ECO:0007669"/>
    <property type="project" value="UniProtKB-SubCell"/>
</dbReference>
<evidence type="ECO:0000256" key="1">
    <source>
        <dbReference type="ARBA" id="ARBA00004651"/>
    </source>
</evidence>
<dbReference type="STRING" id="1230457.C476_04660"/>